<dbReference type="RefSeq" id="WP_020887007.1">
    <property type="nucleotide sequence ID" value="NZ_ATHI01000026.1"/>
</dbReference>
<dbReference type="SUPFAM" id="SSF51182">
    <property type="entry name" value="RmlC-like cupins"/>
    <property type="match status" value="1"/>
</dbReference>
<dbReference type="Pfam" id="PF07883">
    <property type="entry name" value="Cupin_2"/>
    <property type="match status" value="1"/>
</dbReference>
<name>S7T6Z6_9BACT</name>
<dbReference type="PANTHER" id="PTHR46797">
    <property type="entry name" value="HTH-TYPE TRANSCRIPTIONAL REGULATOR"/>
    <property type="match status" value="1"/>
</dbReference>
<dbReference type="SUPFAM" id="SSF47413">
    <property type="entry name" value="lambda repressor-like DNA-binding domains"/>
    <property type="match status" value="1"/>
</dbReference>
<accession>S7T6Z6</accession>
<dbReference type="GO" id="GO:0003677">
    <property type="term" value="F:DNA binding"/>
    <property type="evidence" value="ECO:0007669"/>
    <property type="project" value="UniProtKB-KW"/>
</dbReference>
<dbReference type="OrthoDB" id="5343295at2"/>
<evidence type="ECO:0000256" key="1">
    <source>
        <dbReference type="ARBA" id="ARBA00023125"/>
    </source>
</evidence>
<dbReference type="PROSITE" id="PS50943">
    <property type="entry name" value="HTH_CROC1"/>
    <property type="match status" value="1"/>
</dbReference>
<dbReference type="eggNOG" id="COG3837">
    <property type="taxonomic scope" value="Bacteria"/>
</dbReference>
<dbReference type="SMART" id="SM00530">
    <property type="entry name" value="HTH_XRE"/>
    <property type="match status" value="1"/>
</dbReference>
<dbReference type="EMBL" id="ATHI01000026">
    <property type="protein sequence ID" value="EPR32872.1"/>
    <property type="molecule type" value="Genomic_DNA"/>
</dbReference>
<dbReference type="InterPro" id="IPR013096">
    <property type="entry name" value="Cupin_2"/>
</dbReference>
<dbReference type="GO" id="GO:0005829">
    <property type="term" value="C:cytosol"/>
    <property type="evidence" value="ECO:0007669"/>
    <property type="project" value="TreeGrafter"/>
</dbReference>
<dbReference type="CDD" id="cd02209">
    <property type="entry name" value="cupin_XRE_C"/>
    <property type="match status" value="1"/>
</dbReference>
<organism evidence="3 4">
    <name type="scientific">Alkalidesulfovibrio alkalitolerans DSM 16529</name>
    <dbReference type="NCBI Taxonomy" id="1121439"/>
    <lineage>
        <taxon>Bacteria</taxon>
        <taxon>Pseudomonadati</taxon>
        <taxon>Thermodesulfobacteriota</taxon>
        <taxon>Desulfovibrionia</taxon>
        <taxon>Desulfovibrionales</taxon>
        <taxon>Desulfovibrionaceae</taxon>
        <taxon>Alkalidesulfovibrio</taxon>
    </lineage>
</organism>
<gene>
    <name evidence="3" type="ORF">dsat_0313</name>
</gene>
<reference evidence="3 4" key="1">
    <citation type="journal article" date="2013" name="Genome Announc.">
        <title>Draft genome sequences for three mercury-methylating, sulfate-reducing bacteria.</title>
        <authorList>
            <person name="Brown S.D."/>
            <person name="Hurt R.A.Jr."/>
            <person name="Gilmour C.C."/>
            <person name="Elias D.A."/>
        </authorList>
    </citation>
    <scope>NUCLEOTIDE SEQUENCE [LARGE SCALE GENOMIC DNA]</scope>
    <source>
        <strain evidence="3 4">DSM 16529</strain>
    </source>
</reference>
<evidence type="ECO:0000313" key="4">
    <source>
        <dbReference type="Proteomes" id="UP000014975"/>
    </source>
</evidence>
<evidence type="ECO:0000313" key="3">
    <source>
        <dbReference type="EMBL" id="EPR32872.1"/>
    </source>
</evidence>
<keyword evidence="1" id="KW-0238">DNA-binding</keyword>
<dbReference type="Gene3D" id="2.60.120.10">
    <property type="entry name" value="Jelly Rolls"/>
    <property type="match status" value="1"/>
</dbReference>
<dbReference type="InterPro" id="IPR010982">
    <property type="entry name" value="Lambda_DNA-bd_dom_sf"/>
</dbReference>
<dbReference type="CDD" id="cd00093">
    <property type="entry name" value="HTH_XRE"/>
    <property type="match status" value="1"/>
</dbReference>
<dbReference type="Gene3D" id="1.10.260.40">
    <property type="entry name" value="lambda repressor-like DNA-binding domains"/>
    <property type="match status" value="1"/>
</dbReference>
<dbReference type="Proteomes" id="UP000014975">
    <property type="component" value="Unassembled WGS sequence"/>
</dbReference>
<dbReference type="InterPro" id="IPR014710">
    <property type="entry name" value="RmlC-like_jellyroll"/>
</dbReference>
<dbReference type="InterPro" id="IPR011051">
    <property type="entry name" value="RmlC_Cupin_sf"/>
</dbReference>
<dbReference type="InterPro" id="IPR001387">
    <property type="entry name" value="Cro/C1-type_HTH"/>
</dbReference>
<dbReference type="Pfam" id="PF13560">
    <property type="entry name" value="HTH_31"/>
    <property type="match status" value="1"/>
</dbReference>
<dbReference type="InterPro" id="IPR050807">
    <property type="entry name" value="TransReg_Diox_bact_type"/>
</dbReference>
<comment type="caution">
    <text evidence="3">The sequence shown here is derived from an EMBL/GenBank/DDBJ whole genome shotgun (WGS) entry which is preliminary data.</text>
</comment>
<dbReference type="PANTHER" id="PTHR46797:SF19">
    <property type="entry name" value="BLL2473 PROTEIN"/>
    <property type="match status" value="1"/>
</dbReference>
<dbReference type="PATRIC" id="fig|1121439.3.peg.1662"/>
<dbReference type="GO" id="GO:0003700">
    <property type="term" value="F:DNA-binding transcription factor activity"/>
    <property type="evidence" value="ECO:0007669"/>
    <property type="project" value="TreeGrafter"/>
</dbReference>
<dbReference type="STRING" id="1121439.dsat_0313"/>
<protein>
    <submittedName>
        <fullName evidence="3">Transcriptional regulator, XRE family</fullName>
    </submittedName>
</protein>
<dbReference type="AlphaFoldDB" id="S7T6Z6"/>
<feature type="domain" description="HTH cro/C1-type" evidence="2">
    <location>
        <begin position="12"/>
        <end position="66"/>
    </location>
</feature>
<proteinExistence type="predicted"/>
<keyword evidence="4" id="KW-1185">Reference proteome</keyword>
<evidence type="ECO:0000259" key="2">
    <source>
        <dbReference type="PROSITE" id="PS50943"/>
    </source>
</evidence>
<sequence length="183" mass="20350">MDKAYKEIAPRLRALREAVGMSVEEMARAAEIDADEVRRFESGQHEIPVSFLFKAAKACGVDTTELISGAGAHLRSYSVVRKGEGLAVERRATYDYKSLAYRFAGRKMEPFLVTVPPKEPGELDFNAHSGQEFIHVMEGRLELTLGDSVLVLEPGDSLYFDSHVRHALRGLDGKPARFIDVII</sequence>